<name>A0A1S8LPL0_9CLOT</name>
<dbReference type="GO" id="GO:0003677">
    <property type="term" value="F:DNA binding"/>
    <property type="evidence" value="ECO:0007669"/>
    <property type="project" value="InterPro"/>
</dbReference>
<evidence type="ECO:0000256" key="3">
    <source>
        <dbReference type="ARBA" id="ARBA00022679"/>
    </source>
</evidence>
<accession>A0A1S8LPL0</accession>
<dbReference type="InterPro" id="IPR015199">
    <property type="entry name" value="DNA_pol_III_delta_C"/>
</dbReference>
<dbReference type="Gene3D" id="3.40.50.300">
    <property type="entry name" value="P-loop containing nucleotide triphosphate hydrolases"/>
    <property type="match status" value="1"/>
</dbReference>
<dbReference type="PANTHER" id="PTHR11669:SF8">
    <property type="entry name" value="DNA POLYMERASE III SUBUNIT DELTA"/>
    <property type="match status" value="1"/>
</dbReference>
<evidence type="ECO:0000313" key="9">
    <source>
        <dbReference type="Proteomes" id="UP000190951"/>
    </source>
</evidence>
<dbReference type="Proteomes" id="UP000190951">
    <property type="component" value="Chromosome"/>
</dbReference>
<dbReference type="EMBL" id="CP096983">
    <property type="protein sequence ID" value="URZ09881.1"/>
    <property type="molecule type" value="Genomic_DNA"/>
</dbReference>
<evidence type="ECO:0000256" key="4">
    <source>
        <dbReference type="ARBA" id="ARBA00022695"/>
    </source>
</evidence>
<evidence type="ECO:0000313" key="8">
    <source>
        <dbReference type="EMBL" id="URZ09881.1"/>
    </source>
</evidence>
<dbReference type="GO" id="GO:0006261">
    <property type="term" value="P:DNA-templated DNA replication"/>
    <property type="evidence" value="ECO:0007669"/>
    <property type="project" value="TreeGrafter"/>
</dbReference>
<evidence type="ECO:0000256" key="7">
    <source>
        <dbReference type="ARBA" id="ARBA00049244"/>
    </source>
</evidence>
<protein>
    <recommendedName>
        <fullName evidence="2">DNA polymerase III subunit delta'</fullName>
        <ecNumber evidence="1">2.7.7.7</ecNumber>
    </recommendedName>
</protein>
<dbReference type="STRING" id="84029.CROST_01950"/>
<keyword evidence="6" id="KW-0239">DNA-directed DNA polymerase</keyword>
<keyword evidence="5" id="KW-0235">DNA replication</keyword>
<dbReference type="EC" id="2.7.7.7" evidence="1"/>
<evidence type="ECO:0000256" key="2">
    <source>
        <dbReference type="ARBA" id="ARBA00014363"/>
    </source>
</evidence>
<gene>
    <name evidence="8" type="ORF">CROST_005890</name>
</gene>
<evidence type="ECO:0000256" key="6">
    <source>
        <dbReference type="ARBA" id="ARBA00022932"/>
    </source>
</evidence>
<dbReference type="GO" id="GO:0009360">
    <property type="term" value="C:DNA polymerase III complex"/>
    <property type="evidence" value="ECO:0007669"/>
    <property type="project" value="InterPro"/>
</dbReference>
<dbReference type="InterPro" id="IPR027417">
    <property type="entry name" value="P-loop_NTPase"/>
</dbReference>
<dbReference type="InterPro" id="IPR050238">
    <property type="entry name" value="DNA_Rep/Repair_Clamp_Loader"/>
</dbReference>
<dbReference type="NCBIfam" id="NF004047">
    <property type="entry name" value="PRK05564.1"/>
    <property type="match status" value="1"/>
</dbReference>
<dbReference type="GO" id="GO:0003887">
    <property type="term" value="F:DNA-directed DNA polymerase activity"/>
    <property type="evidence" value="ECO:0007669"/>
    <property type="project" value="UniProtKB-KW"/>
</dbReference>
<dbReference type="PANTHER" id="PTHR11669">
    <property type="entry name" value="REPLICATION FACTOR C / DNA POLYMERASE III GAMMA-TAU SUBUNIT"/>
    <property type="match status" value="1"/>
</dbReference>
<sequence>MKFENIFGHEDIRTQFDELIKNKRFPHAIILCGEDGIGKSVIAREIASKILNKSEIREYADLIEWKILNDKKSISVDQVRKIIEEVNKKPYEGNNKIIVVHDMDSMTIQGQNAFLKTIEEPPVGVYIILLCKSQNRVLDTVKSRCQIYKLNRLNEDEIRKFIDIKYNITNEDEIRTLLAFSDGIPGKVDEFLNDKDLKEIRNIVINAILNIKNLNPKKIIECANKLSEYKKLWHEICNYFILYIRDALIYKETGNKDLLINLDKIDDVKKVASQFSMKQLNKMVEAVNYGQLNLETNVNMPLTYVEMLFKIQEV</sequence>
<dbReference type="Pfam" id="PF13177">
    <property type="entry name" value="DNA_pol3_delta2"/>
    <property type="match status" value="1"/>
</dbReference>
<keyword evidence="4" id="KW-0548">Nucleotidyltransferase</keyword>
<dbReference type="Pfam" id="PF09115">
    <property type="entry name" value="DNApol3-delta_C"/>
    <property type="match status" value="1"/>
</dbReference>
<keyword evidence="9" id="KW-1185">Reference proteome</keyword>
<dbReference type="RefSeq" id="WP_077835986.1">
    <property type="nucleotide sequence ID" value="NZ_CP096983.1"/>
</dbReference>
<dbReference type="SUPFAM" id="SSF52540">
    <property type="entry name" value="P-loop containing nucleoside triphosphate hydrolases"/>
    <property type="match status" value="1"/>
</dbReference>
<dbReference type="Gene3D" id="1.20.272.10">
    <property type="match status" value="1"/>
</dbReference>
<dbReference type="KEGG" id="crw:CROST_005890"/>
<organism evidence="8 9">
    <name type="scientific">Clostridium felsineum</name>
    <dbReference type="NCBI Taxonomy" id="36839"/>
    <lineage>
        <taxon>Bacteria</taxon>
        <taxon>Bacillati</taxon>
        <taxon>Bacillota</taxon>
        <taxon>Clostridia</taxon>
        <taxon>Eubacteriales</taxon>
        <taxon>Clostridiaceae</taxon>
        <taxon>Clostridium</taxon>
    </lineage>
</organism>
<dbReference type="AlphaFoldDB" id="A0A1S8LPL0"/>
<comment type="catalytic activity">
    <reaction evidence="7">
        <text>DNA(n) + a 2'-deoxyribonucleoside 5'-triphosphate = DNA(n+1) + diphosphate</text>
        <dbReference type="Rhea" id="RHEA:22508"/>
        <dbReference type="Rhea" id="RHEA-COMP:17339"/>
        <dbReference type="Rhea" id="RHEA-COMP:17340"/>
        <dbReference type="ChEBI" id="CHEBI:33019"/>
        <dbReference type="ChEBI" id="CHEBI:61560"/>
        <dbReference type="ChEBI" id="CHEBI:173112"/>
        <dbReference type="EC" id="2.7.7.7"/>
    </reaction>
</comment>
<keyword evidence="3" id="KW-0808">Transferase</keyword>
<evidence type="ECO:0000256" key="1">
    <source>
        <dbReference type="ARBA" id="ARBA00012417"/>
    </source>
</evidence>
<reference evidence="8 9" key="1">
    <citation type="submission" date="2022-04" db="EMBL/GenBank/DDBJ databases">
        <title>Genome sequence of C. roseum typestrain.</title>
        <authorList>
            <person name="Poehlein A."/>
            <person name="Schoch T."/>
            <person name="Duerre P."/>
            <person name="Daniel R."/>
        </authorList>
    </citation>
    <scope>NUCLEOTIDE SEQUENCE [LARGE SCALE GENOMIC DNA]</scope>
    <source>
        <strain evidence="8 9">DSM 7320</strain>
    </source>
</reference>
<proteinExistence type="predicted"/>
<evidence type="ECO:0000256" key="5">
    <source>
        <dbReference type="ARBA" id="ARBA00022705"/>
    </source>
</evidence>